<organism evidence="2">
    <name type="scientific">Laccaria bicolor (strain S238N-H82 / ATCC MYA-4686)</name>
    <name type="common">Bicoloured deceiver</name>
    <name type="synonym">Laccaria laccata var. bicolor</name>
    <dbReference type="NCBI Taxonomy" id="486041"/>
    <lineage>
        <taxon>Eukaryota</taxon>
        <taxon>Fungi</taxon>
        <taxon>Dikarya</taxon>
        <taxon>Basidiomycota</taxon>
        <taxon>Agaricomycotina</taxon>
        <taxon>Agaricomycetes</taxon>
        <taxon>Agaricomycetidae</taxon>
        <taxon>Agaricales</taxon>
        <taxon>Agaricineae</taxon>
        <taxon>Hydnangiaceae</taxon>
        <taxon>Laccaria</taxon>
    </lineage>
</organism>
<dbReference type="InParanoid" id="B0DFJ6"/>
<dbReference type="GeneID" id="6078358"/>
<accession>B0DFJ6</accession>
<dbReference type="AlphaFoldDB" id="B0DFJ6"/>
<gene>
    <name evidence="1" type="ORF">LACBIDRAFT_299839</name>
</gene>
<evidence type="ECO:0000313" key="2">
    <source>
        <dbReference type="Proteomes" id="UP000001194"/>
    </source>
</evidence>
<keyword evidence="2" id="KW-1185">Reference proteome</keyword>
<protein>
    <submittedName>
        <fullName evidence="1">Predicted protein</fullName>
    </submittedName>
</protein>
<evidence type="ECO:0000313" key="1">
    <source>
        <dbReference type="EMBL" id="EDR06716.1"/>
    </source>
</evidence>
<dbReference type="OrthoDB" id="565731at2759"/>
<proteinExistence type="predicted"/>
<dbReference type="Proteomes" id="UP000001194">
    <property type="component" value="Unassembled WGS sequence"/>
</dbReference>
<reference evidence="1 2" key="1">
    <citation type="journal article" date="2008" name="Nature">
        <title>The genome of Laccaria bicolor provides insights into mycorrhizal symbiosis.</title>
        <authorList>
            <person name="Martin F."/>
            <person name="Aerts A."/>
            <person name="Ahren D."/>
            <person name="Brun A."/>
            <person name="Danchin E.G.J."/>
            <person name="Duchaussoy F."/>
            <person name="Gibon J."/>
            <person name="Kohler A."/>
            <person name="Lindquist E."/>
            <person name="Pereda V."/>
            <person name="Salamov A."/>
            <person name="Shapiro H.J."/>
            <person name="Wuyts J."/>
            <person name="Blaudez D."/>
            <person name="Buee M."/>
            <person name="Brokstein P."/>
            <person name="Canbaeck B."/>
            <person name="Cohen D."/>
            <person name="Courty P.E."/>
            <person name="Coutinho P.M."/>
            <person name="Delaruelle C."/>
            <person name="Detter J.C."/>
            <person name="Deveau A."/>
            <person name="DiFazio S."/>
            <person name="Duplessis S."/>
            <person name="Fraissinet-Tachet L."/>
            <person name="Lucic E."/>
            <person name="Frey-Klett P."/>
            <person name="Fourrey C."/>
            <person name="Feussner I."/>
            <person name="Gay G."/>
            <person name="Grimwood J."/>
            <person name="Hoegger P.J."/>
            <person name="Jain P."/>
            <person name="Kilaru S."/>
            <person name="Labbe J."/>
            <person name="Lin Y.C."/>
            <person name="Legue V."/>
            <person name="Le Tacon F."/>
            <person name="Marmeisse R."/>
            <person name="Melayah D."/>
            <person name="Montanini B."/>
            <person name="Muratet M."/>
            <person name="Nehls U."/>
            <person name="Niculita-Hirzel H."/>
            <person name="Oudot-Le Secq M.P."/>
            <person name="Peter M."/>
            <person name="Quesneville H."/>
            <person name="Rajashekar B."/>
            <person name="Reich M."/>
            <person name="Rouhier N."/>
            <person name="Schmutz J."/>
            <person name="Yin T."/>
            <person name="Chalot M."/>
            <person name="Henrissat B."/>
            <person name="Kuees U."/>
            <person name="Lucas S."/>
            <person name="Van de Peer Y."/>
            <person name="Podila G.K."/>
            <person name="Polle A."/>
            <person name="Pukkila P.J."/>
            <person name="Richardson P.M."/>
            <person name="Rouze P."/>
            <person name="Sanders I.R."/>
            <person name="Stajich J.E."/>
            <person name="Tunlid A."/>
            <person name="Tuskan G."/>
            <person name="Grigoriev I.V."/>
        </authorList>
    </citation>
    <scope>NUCLEOTIDE SEQUENCE [LARGE SCALE GENOMIC DNA]</scope>
    <source>
        <strain evidence="2">S238N-H82 / ATCC MYA-4686</strain>
    </source>
</reference>
<dbReference type="RefSeq" id="XP_001882563.1">
    <property type="nucleotide sequence ID" value="XM_001882528.1"/>
</dbReference>
<sequence>MFGPSPIAKQLPVPVTCKKVAPHLHQQMASFAARRVLCNLKTPTLTPIRQRYAFESRRALHMTPVVQKKKNADFEDLFADEGEILSEVPEELKAPVPVASTSDAMPASARRQAKFDELLAFMKPKLGKTSKKLPLIRTSAWSDLFSLATTKEQMEAVVELMPQWQAAGRVFRDSNSELFIRRCEQLDCPQLALTVFGNYAKYNMPLTLTGANQLLHSLHLDHPIETLVTAAALYPVYGLPPAGTVLTSASLLAAAYVRVHEQKDAARKAQLEARNTLLELRTGLEALIAKHGSLKKIRKRMDSRNRESAWTLWSLDKVDKALASTTGEGLSKHPKVSLEATMV</sequence>
<dbReference type="HOGENOM" id="CLU_069658_0_0_1"/>
<dbReference type="EMBL" id="DS547107">
    <property type="protein sequence ID" value="EDR06716.1"/>
    <property type="molecule type" value="Genomic_DNA"/>
</dbReference>
<name>B0DFJ6_LACBS</name>
<dbReference type="KEGG" id="lbc:LACBIDRAFT_299839"/>